<evidence type="ECO:0000313" key="3">
    <source>
        <dbReference type="Proteomes" id="UP000886469"/>
    </source>
</evidence>
<dbReference type="InterPro" id="IPR036220">
    <property type="entry name" value="UDP-Glc/GDP-Man_DH_C_sf"/>
</dbReference>
<dbReference type="RefSeq" id="WP_169071432.1">
    <property type="nucleotide sequence ID" value="NZ_JAZKUC010000001.1"/>
</dbReference>
<evidence type="ECO:0000313" key="2">
    <source>
        <dbReference type="EMBL" id="NMQ07057.1"/>
    </source>
</evidence>
<feature type="region of interest" description="Disordered" evidence="1">
    <location>
        <begin position="1"/>
        <end position="40"/>
    </location>
</feature>
<evidence type="ECO:0000256" key="1">
    <source>
        <dbReference type="SAM" id="MobiDB-lite"/>
    </source>
</evidence>
<name>A0ABX1TBL5_9PROT</name>
<dbReference type="SUPFAM" id="SSF52413">
    <property type="entry name" value="UDP-glucose/GDP-mannose dehydrogenase C-terminal domain"/>
    <property type="match status" value="1"/>
</dbReference>
<comment type="caution">
    <text evidence="2">The sequence shown here is derived from an EMBL/GenBank/DDBJ whole genome shotgun (WGS) entry which is preliminary data.</text>
</comment>
<sequence>MEEKTSNLLNASAFRHGGSVPARAPSDAGYDPRRAQPGDRLPIAGLQAADRIQPALDAMRATRFSFINERANLAEATPNGCHFAIWAQAFRPNTEGMGEAPSRTLLNELFAAGVTATARDPVAMEAARRFFRDEA</sequence>
<gene>
    <name evidence="2" type="ORF">E4Q08_18310</name>
</gene>
<keyword evidence="3" id="KW-1185">Reference proteome</keyword>
<reference evidence="2" key="1">
    <citation type="submission" date="2019-03" db="EMBL/GenBank/DDBJ databases">
        <title>Metabolic reconstructions from genomes of highly enriched 'Candidatus Accumulibacter' and 'Candidatus Competibacter' bioreactor populations.</title>
        <authorList>
            <person name="Annavajhala M.K."/>
            <person name="Welles L."/>
            <person name="Abbas B."/>
            <person name="Sorokin D."/>
            <person name="Park H."/>
            <person name="Van Loosdrecht M."/>
            <person name="Chandran K."/>
        </authorList>
    </citation>
    <scope>NUCLEOTIDE SEQUENCE</scope>
    <source>
        <strain evidence="2">SBR_L</strain>
    </source>
</reference>
<protein>
    <submittedName>
        <fullName evidence="2">Uncharacterized protein</fullName>
    </submittedName>
</protein>
<organism evidence="2 3">
    <name type="scientific">Candidatus Accumulibacter contiguus</name>
    <dbReference type="NCBI Taxonomy" id="2954381"/>
    <lineage>
        <taxon>Bacteria</taxon>
        <taxon>Pseudomonadati</taxon>
        <taxon>Pseudomonadota</taxon>
        <taxon>Betaproteobacteria</taxon>
        <taxon>Candidatus Accumulibacter</taxon>
    </lineage>
</organism>
<accession>A0ABX1TBL5</accession>
<dbReference type="Gene3D" id="3.40.50.720">
    <property type="entry name" value="NAD(P)-binding Rossmann-like Domain"/>
    <property type="match status" value="1"/>
</dbReference>
<dbReference type="Proteomes" id="UP000886469">
    <property type="component" value="Unassembled WGS sequence"/>
</dbReference>
<feature type="compositionally biased region" description="Polar residues" evidence="1">
    <location>
        <begin position="1"/>
        <end position="10"/>
    </location>
</feature>
<proteinExistence type="predicted"/>
<dbReference type="EMBL" id="SPMX01000062">
    <property type="protein sequence ID" value="NMQ07057.1"/>
    <property type="molecule type" value="Genomic_DNA"/>
</dbReference>